<dbReference type="PIRSF" id="PIRSF007542">
    <property type="entry name" value="UCP007542"/>
    <property type="match status" value="1"/>
</dbReference>
<evidence type="ECO:0000313" key="4">
    <source>
        <dbReference type="EMBL" id="SMC40366.1"/>
    </source>
</evidence>
<feature type="transmembrane region" description="Helical" evidence="1">
    <location>
        <begin position="74"/>
        <end position="94"/>
    </location>
</feature>
<name>A0A1W1YW66_9RHOB</name>
<dbReference type="EMBL" id="FWYD01000001">
    <property type="protein sequence ID" value="SMC40366.1"/>
    <property type="molecule type" value="Genomic_DNA"/>
</dbReference>
<dbReference type="AlphaFoldDB" id="A0A1W1YW66"/>
<reference evidence="4 5" key="1">
    <citation type="submission" date="2017-04" db="EMBL/GenBank/DDBJ databases">
        <authorList>
            <person name="Afonso C.L."/>
            <person name="Miller P.J."/>
            <person name="Scott M.A."/>
            <person name="Spackman E."/>
            <person name="Goraichik I."/>
            <person name="Dimitrov K.M."/>
            <person name="Suarez D.L."/>
            <person name="Swayne D.E."/>
        </authorList>
    </citation>
    <scope>NUCLEOTIDE SEQUENCE [LARGE SCALE GENOMIC DNA]</scope>
    <source>
        <strain evidence="4 5">CGMCC 1.12644</strain>
    </source>
</reference>
<feature type="transmembrane region" description="Helical" evidence="1">
    <location>
        <begin position="12"/>
        <end position="30"/>
    </location>
</feature>
<dbReference type="Pfam" id="PF10081">
    <property type="entry name" value="Abhydrolase_9"/>
    <property type="match status" value="1"/>
</dbReference>
<dbReference type="RefSeq" id="WP_084349791.1">
    <property type="nucleotide sequence ID" value="NZ_FWYD01000001.1"/>
</dbReference>
<gene>
    <name evidence="4" type="ORF">SAMN06295998_10124</name>
</gene>
<dbReference type="Pfam" id="PF15420">
    <property type="entry name" value="Abhydrolase_9_N"/>
    <property type="match status" value="1"/>
</dbReference>
<feature type="domain" description="Alpha/beta-hydrolase N-terminal" evidence="3">
    <location>
        <begin position="25"/>
        <end position="232"/>
    </location>
</feature>
<organism evidence="4 5">
    <name type="scientific">Primorskyibacter flagellatus</name>
    <dbReference type="NCBI Taxonomy" id="1387277"/>
    <lineage>
        <taxon>Bacteria</taxon>
        <taxon>Pseudomonadati</taxon>
        <taxon>Pseudomonadota</taxon>
        <taxon>Alphaproteobacteria</taxon>
        <taxon>Rhodobacterales</taxon>
        <taxon>Roseobacteraceae</taxon>
        <taxon>Primorskyibacter</taxon>
    </lineage>
</organism>
<feature type="domain" description="Alpha/beta-hydrolase catalytic" evidence="2">
    <location>
        <begin position="249"/>
        <end position="536"/>
    </location>
</feature>
<dbReference type="Proteomes" id="UP000192330">
    <property type="component" value="Unassembled WGS sequence"/>
</dbReference>
<feature type="transmembrane region" description="Helical" evidence="1">
    <location>
        <begin position="36"/>
        <end position="62"/>
    </location>
</feature>
<keyword evidence="1" id="KW-0472">Membrane</keyword>
<evidence type="ECO:0000256" key="1">
    <source>
        <dbReference type="SAM" id="Phobius"/>
    </source>
</evidence>
<keyword evidence="5" id="KW-1185">Reference proteome</keyword>
<feature type="transmembrane region" description="Helical" evidence="1">
    <location>
        <begin position="147"/>
        <end position="171"/>
    </location>
</feature>
<proteinExistence type="predicted"/>
<keyword evidence="1" id="KW-0812">Transmembrane</keyword>
<protein>
    <submittedName>
        <fullName evidence="4">Uncharacterized membrane protein</fullName>
    </submittedName>
</protein>
<evidence type="ECO:0000259" key="3">
    <source>
        <dbReference type="Pfam" id="PF15420"/>
    </source>
</evidence>
<feature type="transmembrane region" description="Helical" evidence="1">
    <location>
        <begin position="114"/>
        <end position="135"/>
    </location>
</feature>
<keyword evidence="1" id="KW-1133">Transmembrane helix</keyword>
<evidence type="ECO:0000313" key="5">
    <source>
        <dbReference type="Proteomes" id="UP000192330"/>
    </source>
</evidence>
<dbReference type="InterPro" id="IPR012037">
    <property type="entry name" value="Alpha/beta-hydrolase_fam"/>
</dbReference>
<dbReference type="STRING" id="1387277.SAMN06295998_10124"/>
<sequence>MRIFERSGLKILPFLLGLLFFAASLTPSLIPREWVVQGVLGGLVTALGYLIGRIIMGAWWVMELPTLKGRAATIFHAVLTLPVLILLFICLRQSNIWQNDIRSRMGMELADSSQTVQMVLVAATVFGALFLLGFLMRITFNVLQRRLYLFMPARTANIIGLALMAILVVIVTRDGILDRVIANLDESVTIAQDLFDTAPPAPTDEEAVGGKASLIDWDAMGKPGRDYVTRGPSAADIARFTGRDALQPIRVYAGLAQADTPQLRADIALGELKRLGGFDRKVLIVALPTGTGWLDPGAVDTVEYMHGGDIATIAVQYSYLQSPLALILETRSGLDQAVALISAVHSYWKTLPEDARPKLYIHGLSLGAWSSMHGTGLFALLDDPINGALWAGPPFPSDRWIRVYADRDPDSPYVRPTIGDGRIVRFASHTEDAGGPDGWGTIRIVYLQYSSDPIVFYEPASLFRRPEWMREPAAEDVSSHMTFMPVVTQFQLAVDMALATTAPAGHGHSYYGPDYVRPWVAVTNPENWSEADSARLAAHCNGGFKLGCRNSD</sequence>
<dbReference type="InterPro" id="IPR027788">
    <property type="entry name" value="Alpha/beta-hydrolase_N_dom"/>
</dbReference>
<dbReference type="OrthoDB" id="4397445at2"/>
<evidence type="ECO:0000259" key="2">
    <source>
        <dbReference type="Pfam" id="PF10081"/>
    </source>
</evidence>
<accession>A0A1W1YW66</accession>
<dbReference type="InterPro" id="IPR027787">
    <property type="entry name" value="Alpha/beta-hydrolase_catalytic"/>
</dbReference>